<keyword evidence="2" id="KW-1185">Reference proteome</keyword>
<evidence type="ECO:0000313" key="1">
    <source>
        <dbReference type="EMBL" id="BAT83168.1"/>
    </source>
</evidence>
<proteinExistence type="predicted"/>
<feature type="non-terminal residue" evidence="1">
    <location>
        <position position="1"/>
    </location>
</feature>
<dbReference type="AlphaFoldDB" id="A0A0S3RRE8"/>
<organism evidence="1 2">
    <name type="scientific">Vigna angularis var. angularis</name>
    <dbReference type="NCBI Taxonomy" id="157739"/>
    <lineage>
        <taxon>Eukaryota</taxon>
        <taxon>Viridiplantae</taxon>
        <taxon>Streptophyta</taxon>
        <taxon>Embryophyta</taxon>
        <taxon>Tracheophyta</taxon>
        <taxon>Spermatophyta</taxon>
        <taxon>Magnoliopsida</taxon>
        <taxon>eudicotyledons</taxon>
        <taxon>Gunneridae</taxon>
        <taxon>Pentapetalae</taxon>
        <taxon>rosids</taxon>
        <taxon>fabids</taxon>
        <taxon>Fabales</taxon>
        <taxon>Fabaceae</taxon>
        <taxon>Papilionoideae</taxon>
        <taxon>50 kb inversion clade</taxon>
        <taxon>NPAAA clade</taxon>
        <taxon>indigoferoid/millettioid clade</taxon>
        <taxon>Phaseoleae</taxon>
        <taxon>Vigna</taxon>
    </lineage>
</organism>
<dbReference type="Proteomes" id="UP000291084">
    <property type="component" value="Chromosome 4"/>
</dbReference>
<name>A0A0S3RRE8_PHAAN</name>
<evidence type="ECO:0000313" key="2">
    <source>
        <dbReference type="Proteomes" id="UP000291084"/>
    </source>
</evidence>
<protein>
    <submittedName>
        <fullName evidence="1">Uncharacterized protein</fullName>
    </submittedName>
</protein>
<dbReference type="EMBL" id="AP015037">
    <property type="protein sequence ID" value="BAT83168.1"/>
    <property type="molecule type" value="Genomic_DNA"/>
</dbReference>
<reference evidence="1 2" key="1">
    <citation type="journal article" date="2015" name="Sci. Rep.">
        <title>The power of single molecule real-time sequencing technology in the de novo assembly of a eukaryotic genome.</title>
        <authorList>
            <person name="Sakai H."/>
            <person name="Naito K."/>
            <person name="Ogiso-Tanaka E."/>
            <person name="Takahashi Y."/>
            <person name="Iseki K."/>
            <person name="Muto C."/>
            <person name="Satou K."/>
            <person name="Teruya K."/>
            <person name="Shiroma A."/>
            <person name="Shimoji M."/>
            <person name="Hirano T."/>
            <person name="Itoh T."/>
            <person name="Kaga A."/>
            <person name="Tomooka N."/>
        </authorList>
    </citation>
    <scope>NUCLEOTIDE SEQUENCE [LARGE SCALE GENOMIC DNA]</scope>
    <source>
        <strain evidence="2">cv. Shumari</strain>
    </source>
</reference>
<accession>A0A0S3RRE8</accession>
<gene>
    <name evidence="1" type="primary">Vigan.04G028000</name>
    <name evidence="1" type="ORF">VIGAN_04028000</name>
</gene>
<sequence>AVSKHACMEQQKAYACFGPPHKHPFFLSQFLQLFHTERNQNDLRVLSSIVVTSFTTTKPNIFIAQNLDCVPYNDALQNAFLRDATKVEFK</sequence>